<name>A0A3B0JUZ5_DROGU</name>
<organism evidence="1 2">
    <name type="scientific">Drosophila guanche</name>
    <name type="common">Fruit fly</name>
    <dbReference type="NCBI Taxonomy" id="7266"/>
    <lineage>
        <taxon>Eukaryota</taxon>
        <taxon>Metazoa</taxon>
        <taxon>Ecdysozoa</taxon>
        <taxon>Arthropoda</taxon>
        <taxon>Hexapoda</taxon>
        <taxon>Insecta</taxon>
        <taxon>Pterygota</taxon>
        <taxon>Neoptera</taxon>
        <taxon>Endopterygota</taxon>
        <taxon>Diptera</taxon>
        <taxon>Brachycera</taxon>
        <taxon>Muscomorpha</taxon>
        <taxon>Ephydroidea</taxon>
        <taxon>Drosophilidae</taxon>
        <taxon>Drosophila</taxon>
        <taxon>Sophophora</taxon>
    </lineage>
</organism>
<dbReference type="Proteomes" id="UP000268350">
    <property type="component" value="Unassembled WGS sequence"/>
</dbReference>
<dbReference type="AlphaFoldDB" id="A0A3B0JUZ5"/>
<reference evidence="2" key="1">
    <citation type="submission" date="2018-01" db="EMBL/GenBank/DDBJ databases">
        <authorList>
            <person name="Alioto T."/>
            <person name="Alioto T."/>
        </authorList>
    </citation>
    <scope>NUCLEOTIDE SEQUENCE [LARGE SCALE GENOMIC DNA]</scope>
</reference>
<evidence type="ECO:0000313" key="1">
    <source>
        <dbReference type="EMBL" id="SPP77186.1"/>
    </source>
</evidence>
<dbReference type="EMBL" id="OUUW01000002">
    <property type="protein sequence ID" value="SPP77186.1"/>
    <property type="molecule type" value="Genomic_DNA"/>
</dbReference>
<evidence type="ECO:0000313" key="2">
    <source>
        <dbReference type="Proteomes" id="UP000268350"/>
    </source>
</evidence>
<keyword evidence="2" id="KW-1185">Reference proteome</keyword>
<accession>A0A3B0JUZ5</accession>
<sequence length="81" mass="8743">MQPCLYGDIDAGCKWRSRGVVESSVLKTKSQCVSSCILVPNVVVAKVNEQGHGQGYGQTHSYGHGHGHGTWTVWNCGADRI</sequence>
<gene>
    <name evidence="1" type="ORF">DGUA_6G007832</name>
</gene>
<proteinExistence type="predicted"/>
<protein>
    <submittedName>
        <fullName evidence="1">Uncharacterized protein</fullName>
    </submittedName>
</protein>